<dbReference type="Proteomes" id="UP000008383">
    <property type="component" value="Unassembled WGS sequence"/>
</dbReference>
<dbReference type="EMBL" id="ACYE01000480">
    <property type="protein sequence ID" value="EFE37546.1"/>
    <property type="molecule type" value="Genomic_DNA"/>
</dbReference>
<evidence type="ECO:0000313" key="2">
    <source>
        <dbReference type="EMBL" id="EFE37546.1"/>
    </source>
</evidence>
<dbReference type="GeneID" id="9579569"/>
<comment type="caution">
    <text evidence="2">The sequence shown here is derived from an EMBL/GenBank/DDBJ whole genome shotgun (WGS) entry which is preliminary data.</text>
</comment>
<proteinExistence type="predicted"/>
<accession>D4DKS0</accession>
<evidence type="ECO:0000313" key="3">
    <source>
        <dbReference type="Proteomes" id="UP000008383"/>
    </source>
</evidence>
<dbReference type="AlphaFoldDB" id="D4DKS0"/>
<name>D4DKS0_TRIVH</name>
<gene>
    <name evidence="2" type="ORF">TRV_07794</name>
</gene>
<dbReference type="RefSeq" id="XP_003018191.1">
    <property type="nucleotide sequence ID" value="XM_003018145.1"/>
</dbReference>
<protein>
    <submittedName>
        <fullName evidence="2">Uncharacterized protein</fullName>
    </submittedName>
</protein>
<sequence length="121" mass="14315">MARFDNALLGHRIFIFTDFWVNWNPEWFPYTKSLYMGVSWRGKYAKDNRRVKPPSQCIYHHEDDPVKDGGWPTAIFTFIESCQSWYEWLVREEPAGEEEQCQGKENKGDQRGRIGSDEAHP</sequence>
<feature type="region of interest" description="Disordered" evidence="1">
    <location>
        <begin position="96"/>
        <end position="121"/>
    </location>
</feature>
<keyword evidence="3" id="KW-1185">Reference proteome</keyword>
<reference evidence="3" key="1">
    <citation type="journal article" date="2011" name="Genome Biol.">
        <title>Comparative and functional genomics provide insights into the pathogenicity of dermatophytic fungi.</title>
        <authorList>
            <person name="Burmester A."/>
            <person name="Shelest E."/>
            <person name="Gloeckner G."/>
            <person name="Heddergott C."/>
            <person name="Schindler S."/>
            <person name="Staib P."/>
            <person name="Heidel A."/>
            <person name="Felder M."/>
            <person name="Petzold A."/>
            <person name="Szafranski K."/>
            <person name="Feuermann M."/>
            <person name="Pedruzzi I."/>
            <person name="Priebe S."/>
            <person name="Groth M."/>
            <person name="Winkler R."/>
            <person name="Li W."/>
            <person name="Kniemeyer O."/>
            <person name="Schroeckh V."/>
            <person name="Hertweck C."/>
            <person name="Hube B."/>
            <person name="White T.C."/>
            <person name="Platzer M."/>
            <person name="Guthke R."/>
            <person name="Heitman J."/>
            <person name="Woestemeyer J."/>
            <person name="Zipfel P.F."/>
            <person name="Monod M."/>
            <person name="Brakhage A.A."/>
        </authorList>
    </citation>
    <scope>NUCLEOTIDE SEQUENCE [LARGE SCALE GENOMIC DNA]</scope>
    <source>
        <strain evidence="3">HKI 0517</strain>
    </source>
</reference>
<organism evidence="2 3">
    <name type="scientific">Trichophyton verrucosum (strain HKI 0517)</name>
    <dbReference type="NCBI Taxonomy" id="663202"/>
    <lineage>
        <taxon>Eukaryota</taxon>
        <taxon>Fungi</taxon>
        <taxon>Dikarya</taxon>
        <taxon>Ascomycota</taxon>
        <taxon>Pezizomycotina</taxon>
        <taxon>Eurotiomycetes</taxon>
        <taxon>Eurotiomycetidae</taxon>
        <taxon>Onygenales</taxon>
        <taxon>Arthrodermataceae</taxon>
        <taxon>Trichophyton</taxon>
    </lineage>
</organism>
<dbReference type="KEGG" id="tve:TRV_07794"/>
<dbReference type="HOGENOM" id="CLU_2039765_0_0_1"/>
<evidence type="ECO:0000256" key="1">
    <source>
        <dbReference type="SAM" id="MobiDB-lite"/>
    </source>
</evidence>
<feature type="compositionally biased region" description="Basic and acidic residues" evidence="1">
    <location>
        <begin position="101"/>
        <end position="121"/>
    </location>
</feature>